<name>A0A7K3W721_9ACTN</name>
<dbReference type="InterPro" id="IPR011009">
    <property type="entry name" value="Kinase-like_dom_sf"/>
</dbReference>
<feature type="domain" description="Aminoglycoside phosphotransferase" evidence="1">
    <location>
        <begin position="132"/>
        <end position="179"/>
    </location>
</feature>
<organism evidence="2 3">
    <name type="scientific">Geodermatophilus sabuli</name>
    <dbReference type="NCBI Taxonomy" id="1564158"/>
    <lineage>
        <taxon>Bacteria</taxon>
        <taxon>Bacillati</taxon>
        <taxon>Actinomycetota</taxon>
        <taxon>Actinomycetes</taxon>
        <taxon>Geodermatophilales</taxon>
        <taxon>Geodermatophilaceae</taxon>
        <taxon>Geodermatophilus</taxon>
    </lineage>
</organism>
<dbReference type="InterPro" id="IPR002575">
    <property type="entry name" value="Aminoglycoside_PTrfase"/>
</dbReference>
<evidence type="ECO:0000313" key="3">
    <source>
        <dbReference type="Proteomes" id="UP000470246"/>
    </source>
</evidence>
<proteinExistence type="predicted"/>
<reference evidence="2 3" key="1">
    <citation type="submission" date="2020-02" db="EMBL/GenBank/DDBJ databases">
        <title>Geodermatophilus sabuli CPCC 205279 I12A-02694.</title>
        <authorList>
            <person name="Jiang Z."/>
        </authorList>
    </citation>
    <scope>NUCLEOTIDE SEQUENCE [LARGE SCALE GENOMIC DNA]</scope>
    <source>
        <strain evidence="2 3">I12A-02694</strain>
    </source>
</reference>
<dbReference type="Gene3D" id="3.90.1200.10">
    <property type="match status" value="1"/>
</dbReference>
<protein>
    <submittedName>
        <fullName evidence="2">Phosphotransferase</fullName>
    </submittedName>
</protein>
<accession>A0A7K3W721</accession>
<dbReference type="Pfam" id="PF01636">
    <property type="entry name" value="APH"/>
    <property type="match status" value="1"/>
</dbReference>
<keyword evidence="2" id="KW-0808">Transferase</keyword>
<dbReference type="Proteomes" id="UP000470246">
    <property type="component" value="Unassembled WGS sequence"/>
</dbReference>
<evidence type="ECO:0000259" key="1">
    <source>
        <dbReference type="Pfam" id="PF01636"/>
    </source>
</evidence>
<evidence type="ECO:0000313" key="2">
    <source>
        <dbReference type="EMBL" id="NEK60659.1"/>
    </source>
</evidence>
<comment type="caution">
    <text evidence="2">The sequence shown here is derived from an EMBL/GenBank/DDBJ whole genome shotgun (WGS) entry which is preliminary data.</text>
</comment>
<dbReference type="AlphaFoldDB" id="A0A7K3W721"/>
<sequence>MVSAPGHGPSAEAADGVLLGGGRTTAGVVRIGDTVHRPVRPWTPAVHAVLRYLEEAGLAGAPRVLGFDDQGREVLTFLEGETVGELLPWPAWVHADATLLEVGTWLRRLHDLTAHFRPPADATWSSGRPWRPGLVIGHHDVAPYNAVWRDGELVGFVDWDTAGPSSRELDLAYAALLWVPLLAPGGGWPHASIPVGDRSRRLHLLLDAYGFDGDRKDFGAVVAARARINAAVIHRLAAGGEPRYVALRRQAEQLERSACEVEARPAASWRRPETG</sequence>
<dbReference type="EMBL" id="JAAGWF010000033">
    <property type="protein sequence ID" value="NEK60659.1"/>
    <property type="molecule type" value="Genomic_DNA"/>
</dbReference>
<keyword evidence="3" id="KW-1185">Reference proteome</keyword>
<dbReference type="GO" id="GO:0016740">
    <property type="term" value="F:transferase activity"/>
    <property type="evidence" value="ECO:0007669"/>
    <property type="project" value="UniProtKB-KW"/>
</dbReference>
<gene>
    <name evidence="2" type="ORF">GCU56_22645</name>
</gene>
<dbReference type="SUPFAM" id="SSF56112">
    <property type="entry name" value="Protein kinase-like (PK-like)"/>
    <property type="match status" value="1"/>
</dbReference>